<proteinExistence type="predicted"/>
<sequence length="96" mass="11077">MDAIRSERPSFEVLVGSVQRHICCAHFGGQRKLVTEFSCSKNFWHRHETERRNTAVLPEGAARLRYVDHFLMCDRVKHGRVQTQVQRGAVRCALVV</sequence>
<dbReference type="AlphaFoldDB" id="A0A0M3IER8"/>
<accession>A0A0M3IER8</accession>
<name>A0A0M3IER8_ASCLU</name>
<evidence type="ECO:0000313" key="1">
    <source>
        <dbReference type="Proteomes" id="UP000036681"/>
    </source>
</evidence>
<keyword evidence="1" id="KW-1185">Reference proteome</keyword>
<reference evidence="2" key="1">
    <citation type="submission" date="2017-02" db="UniProtKB">
        <authorList>
            <consortium name="WormBaseParasite"/>
        </authorList>
    </citation>
    <scope>IDENTIFICATION</scope>
</reference>
<organism evidence="1 2">
    <name type="scientific">Ascaris lumbricoides</name>
    <name type="common">Giant roundworm</name>
    <dbReference type="NCBI Taxonomy" id="6252"/>
    <lineage>
        <taxon>Eukaryota</taxon>
        <taxon>Metazoa</taxon>
        <taxon>Ecdysozoa</taxon>
        <taxon>Nematoda</taxon>
        <taxon>Chromadorea</taxon>
        <taxon>Rhabditida</taxon>
        <taxon>Spirurina</taxon>
        <taxon>Ascaridomorpha</taxon>
        <taxon>Ascaridoidea</taxon>
        <taxon>Ascarididae</taxon>
        <taxon>Ascaris</taxon>
    </lineage>
</organism>
<dbReference type="WBParaSite" id="ALUE_0001662101-mRNA-1">
    <property type="protein sequence ID" value="ALUE_0001662101-mRNA-1"/>
    <property type="gene ID" value="ALUE_0001662101"/>
</dbReference>
<evidence type="ECO:0000313" key="2">
    <source>
        <dbReference type="WBParaSite" id="ALUE_0001662101-mRNA-1"/>
    </source>
</evidence>
<dbReference type="Proteomes" id="UP000036681">
    <property type="component" value="Unplaced"/>
</dbReference>
<protein>
    <submittedName>
        <fullName evidence="2">Uncharacterized protein</fullName>
    </submittedName>
</protein>